<feature type="coiled-coil region" evidence="4">
    <location>
        <begin position="88"/>
        <end position="122"/>
    </location>
</feature>
<sequence length="269" mass="31420">MSSEKKVRFNRRVKNNGEKRETEEHIYDNADKIRQYLDDVQSREGGPHTNHHLPVQRPSSKFLRGAALCLGVLCLLMTAGIIILFTLYVFVTAEKEQLQNRFNNLNNSYGELQTDMKQLKDQTPEPTINRTQHEEKKLNIKTKECSEGWTKFGCSCYRKYTEKKTWSQSRADCEENRSDLVSINSKEEQEFVTNMIQNEESWIGLRTVEDKKLSTGYKWEWVDNSSLSETSWTESPSPTDLYVVSCDQQGSFKHYRYNGGEVRTWICEK</sequence>
<proteinExistence type="predicted"/>
<keyword evidence="2" id="KW-1015">Disulfide bond</keyword>
<dbReference type="GeneTree" id="ENSGT00940000167252"/>
<dbReference type="GO" id="GO:0030246">
    <property type="term" value="F:carbohydrate binding"/>
    <property type="evidence" value="ECO:0007669"/>
    <property type="project" value="UniProtKB-KW"/>
</dbReference>
<keyword evidence="6" id="KW-0812">Transmembrane</keyword>
<dbReference type="InterPro" id="IPR016186">
    <property type="entry name" value="C-type_lectin-like/link_sf"/>
</dbReference>
<dbReference type="PANTHER" id="PTHR46490">
    <property type="entry name" value="C-TYPE LECTIN DOMAIN FAMILY 12 MEMBER A-RELATED"/>
    <property type="match status" value="1"/>
</dbReference>
<reference evidence="8" key="2">
    <citation type="submission" date="2025-08" db="UniProtKB">
        <authorList>
            <consortium name="Ensembl"/>
        </authorList>
    </citation>
    <scope>IDENTIFICATION</scope>
</reference>
<reference evidence="8" key="1">
    <citation type="submission" date="2021-04" db="EMBL/GenBank/DDBJ databases">
        <authorList>
            <consortium name="Wellcome Sanger Institute Data Sharing"/>
        </authorList>
    </citation>
    <scope>NUCLEOTIDE SEQUENCE [LARGE SCALE GENOMIC DNA]</scope>
</reference>
<accession>A0A7N5ZSH8</accession>
<dbReference type="RefSeq" id="XP_026205630.1">
    <property type="nucleotide sequence ID" value="XM_026349845.1"/>
</dbReference>
<evidence type="ECO:0000256" key="6">
    <source>
        <dbReference type="SAM" id="Phobius"/>
    </source>
</evidence>
<protein>
    <recommendedName>
        <fullName evidence="7">C-type lectin domain-containing protein</fullName>
    </recommendedName>
</protein>
<keyword evidence="1" id="KW-0430">Lectin</keyword>
<evidence type="ECO:0000313" key="8">
    <source>
        <dbReference type="Ensembl" id="ENSATEP00000038397.1"/>
    </source>
</evidence>
<dbReference type="Proteomes" id="UP000265040">
    <property type="component" value="Chromosome 11"/>
</dbReference>
<organism evidence="8 9">
    <name type="scientific">Anabas testudineus</name>
    <name type="common">Climbing perch</name>
    <name type="synonym">Anthias testudineus</name>
    <dbReference type="NCBI Taxonomy" id="64144"/>
    <lineage>
        <taxon>Eukaryota</taxon>
        <taxon>Metazoa</taxon>
        <taxon>Chordata</taxon>
        <taxon>Craniata</taxon>
        <taxon>Vertebrata</taxon>
        <taxon>Euteleostomi</taxon>
        <taxon>Actinopterygii</taxon>
        <taxon>Neopterygii</taxon>
        <taxon>Teleostei</taxon>
        <taxon>Neoteleostei</taxon>
        <taxon>Acanthomorphata</taxon>
        <taxon>Anabantaria</taxon>
        <taxon>Anabantiformes</taxon>
        <taxon>Anabantoidei</taxon>
        <taxon>Anabantidae</taxon>
        <taxon>Anabas</taxon>
    </lineage>
</organism>
<keyword evidence="9" id="KW-1185">Reference proteome</keyword>
<evidence type="ECO:0000313" key="9">
    <source>
        <dbReference type="Proteomes" id="UP000265040"/>
    </source>
</evidence>
<dbReference type="InterPro" id="IPR016187">
    <property type="entry name" value="CTDL_fold"/>
</dbReference>
<dbReference type="InterPro" id="IPR001304">
    <property type="entry name" value="C-type_lectin-like"/>
</dbReference>
<evidence type="ECO:0000256" key="4">
    <source>
        <dbReference type="SAM" id="Coils"/>
    </source>
</evidence>
<feature type="domain" description="C-type lectin" evidence="7">
    <location>
        <begin position="152"/>
        <end position="268"/>
    </location>
</feature>
<dbReference type="AlphaFoldDB" id="A0A7N5ZSH8"/>
<dbReference type="Ensembl" id="ENSATET00000065816.2">
    <property type="protein sequence ID" value="ENSATEP00000038397.1"/>
    <property type="gene ID" value="ENSATEG00000028369.2"/>
</dbReference>
<evidence type="ECO:0000256" key="5">
    <source>
        <dbReference type="SAM" id="MobiDB-lite"/>
    </source>
</evidence>
<dbReference type="SUPFAM" id="SSF56436">
    <property type="entry name" value="C-type lectin-like"/>
    <property type="match status" value="1"/>
</dbReference>
<dbReference type="Gene3D" id="3.10.100.10">
    <property type="entry name" value="Mannose-Binding Protein A, subunit A"/>
    <property type="match status" value="1"/>
</dbReference>
<dbReference type="OrthoDB" id="6337382at2759"/>
<dbReference type="PROSITE" id="PS50041">
    <property type="entry name" value="C_TYPE_LECTIN_2"/>
    <property type="match status" value="1"/>
</dbReference>
<dbReference type="PANTHER" id="PTHR46490:SF6">
    <property type="entry name" value="ASIALOGLYCOPROTEIN RECEPTOR 1-LIKE-RELATED"/>
    <property type="match status" value="1"/>
</dbReference>
<evidence type="ECO:0000256" key="3">
    <source>
        <dbReference type="ARBA" id="ARBA00023180"/>
    </source>
</evidence>
<keyword evidence="6" id="KW-0472">Membrane</keyword>
<dbReference type="SMART" id="SM00034">
    <property type="entry name" value="CLECT"/>
    <property type="match status" value="1"/>
</dbReference>
<reference evidence="8" key="3">
    <citation type="submission" date="2025-09" db="UniProtKB">
        <authorList>
            <consortium name="Ensembl"/>
        </authorList>
    </citation>
    <scope>IDENTIFICATION</scope>
</reference>
<keyword evidence="3" id="KW-0325">Glycoprotein</keyword>
<dbReference type="InParanoid" id="A0A7N5ZSH8"/>
<keyword evidence="6" id="KW-1133">Transmembrane helix</keyword>
<evidence type="ECO:0000259" key="7">
    <source>
        <dbReference type="PROSITE" id="PS50041"/>
    </source>
</evidence>
<feature type="compositionally biased region" description="Basic and acidic residues" evidence="5">
    <location>
        <begin position="15"/>
        <end position="26"/>
    </location>
</feature>
<feature type="region of interest" description="Disordered" evidence="5">
    <location>
        <begin position="1"/>
        <end position="26"/>
    </location>
</feature>
<keyword evidence="4" id="KW-0175">Coiled coil</keyword>
<evidence type="ECO:0000256" key="2">
    <source>
        <dbReference type="ARBA" id="ARBA00023157"/>
    </source>
</evidence>
<dbReference type="InterPro" id="IPR052309">
    <property type="entry name" value="C-type_Lectin_Domain_Fam1"/>
</dbReference>
<dbReference type="Pfam" id="PF00059">
    <property type="entry name" value="Lectin_C"/>
    <property type="match status" value="1"/>
</dbReference>
<name>A0A7N5ZSH8_ANATE</name>
<dbReference type="GeneID" id="113155236"/>
<feature type="transmembrane region" description="Helical" evidence="6">
    <location>
        <begin position="66"/>
        <end position="91"/>
    </location>
</feature>
<evidence type="ECO:0000256" key="1">
    <source>
        <dbReference type="ARBA" id="ARBA00022734"/>
    </source>
</evidence>